<dbReference type="SUPFAM" id="SSF52540">
    <property type="entry name" value="P-loop containing nucleoside triphosphate hydrolases"/>
    <property type="match status" value="1"/>
</dbReference>
<gene>
    <name evidence="1" type="ORF">GCM10022416_23230</name>
</gene>
<dbReference type="SUPFAM" id="SSF48452">
    <property type="entry name" value="TPR-like"/>
    <property type="match status" value="1"/>
</dbReference>
<dbReference type="Gene3D" id="1.25.40.10">
    <property type="entry name" value="Tetratricopeptide repeat domain"/>
    <property type="match status" value="2"/>
</dbReference>
<dbReference type="Proteomes" id="UP001500266">
    <property type="component" value="Unassembled WGS sequence"/>
</dbReference>
<reference evidence="2" key="1">
    <citation type="journal article" date="2019" name="Int. J. Syst. Evol. Microbiol.">
        <title>The Global Catalogue of Microorganisms (GCM) 10K type strain sequencing project: providing services to taxonomists for standard genome sequencing and annotation.</title>
        <authorList>
            <consortium name="The Broad Institute Genomics Platform"/>
            <consortium name="The Broad Institute Genome Sequencing Center for Infectious Disease"/>
            <person name="Wu L."/>
            <person name="Ma J."/>
        </authorList>
    </citation>
    <scope>NUCLEOTIDE SEQUENCE [LARGE SCALE GENOMIC DNA]</scope>
    <source>
        <strain evidence="2">JCM 17316</strain>
    </source>
</reference>
<evidence type="ECO:0000313" key="1">
    <source>
        <dbReference type="EMBL" id="GAA4138122.1"/>
    </source>
</evidence>
<organism evidence="1 2">
    <name type="scientific">Actinomadura keratinilytica</name>
    <dbReference type="NCBI Taxonomy" id="547461"/>
    <lineage>
        <taxon>Bacteria</taxon>
        <taxon>Bacillati</taxon>
        <taxon>Actinomycetota</taxon>
        <taxon>Actinomycetes</taxon>
        <taxon>Streptosporangiales</taxon>
        <taxon>Thermomonosporaceae</taxon>
        <taxon>Actinomadura</taxon>
    </lineage>
</organism>
<dbReference type="InterPro" id="IPR027417">
    <property type="entry name" value="P-loop_NTPase"/>
</dbReference>
<keyword evidence="2" id="KW-1185">Reference proteome</keyword>
<protein>
    <submittedName>
        <fullName evidence="1">ATP/GTP-binding protein</fullName>
    </submittedName>
</protein>
<comment type="caution">
    <text evidence="1">The sequence shown here is derived from an EMBL/GenBank/DDBJ whole genome shotgun (WGS) entry which is preliminary data.</text>
</comment>
<accession>A0ABP7YLP7</accession>
<dbReference type="EMBL" id="BAABDO010000025">
    <property type="protein sequence ID" value="GAA4138122.1"/>
    <property type="molecule type" value="Genomic_DNA"/>
</dbReference>
<proteinExistence type="predicted"/>
<name>A0ABP7YLP7_9ACTN</name>
<dbReference type="InterPro" id="IPR011990">
    <property type="entry name" value="TPR-like_helical_dom_sf"/>
</dbReference>
<evidence type="ECO:0000313" key="2">
    <source>
        <dbReference type="Proteomes" id="UP001500266"/>
    </source>
</evidence>
<dbReference type="RefSeq" id="WP_345020342.1">
    <property type="nucleotide sequence ID" value="NZ_BAABDO010000025.1"/>
</dbReference>
<sequence length="871" mass="97188">MPGINLRAAFALGPDSPVSAQQVFTNRTSEIAAFDGAIVALGDYLSSVELSPVSDRRAPRKNVLTYYGVGGIGKSTLSRELENRYLRRDDGREREDRATVRIDFAEPTAFDPESYVLRIRAGLARLAPSWPAFDLALSIYWARAHPGEPLAEFIDRDSTLRRATRETGFFEQIHTTVSEIAGALPGVAGGAYKLASSLYSRLKERIASHRVLKRCELLPELLEADADFETLSYFPYLLAWDLDRLSSPHPRAAVFLDTYEAVTGGTTREFERWLQRSVFLMPNVLFVITGRNRLDWADLTTPQELDFVGTERWPNLGSEQTQDPRQHLVGYLSPSDAHRYLETVLTENERPMIPSDIRERIVSAGLGLPLYLDLAVTIYLDILGRGRTPIAADFGQPLPAVAARMLRDLGADEQELLRTAALLDTFNLDMLKAGCPQVSDATLHRFSQRPFLEVDSNRAWRYSLHPVLRDAIRQADANLPNSWSHRERAIVAARIADHLKRYAEAADTNGDRSAEVAVFRQVTGLCVLTDQFFDWLVDIAQRILVSGHWNSLDTSQHGNDEISALLLGIRSARERRTGVLDNAISAANTALERSGSSERLRQFLALHRAHALRVAGRYAEAALDYESLRQQNGSHATEAGYWLADYHYLDGRFEDALAELDQLTEPPAALHGEILRLKGHIFRVNALFSRAEACYREALELARETGNIAAEGKACTDIVQTLSWQRPEDAHRLRPKAVEINENLHNKVELVKLHAATAVTLANLDDFNAAEAEVRRGLSLTEQCGYSGGKIWCWAARAFACMKAGDWVGHDEAVSQVTSIGRELGGNRFWGDITRWWTGDVTDAFASDTRWIGGAQAARERWHSVASGHQD</sequence>